<feature type="transmembrane region" description="Helical" evidence="1">
    <location>
        <begin position="12"/>
        <end position="33"/>
    </location>
</feature>
<accession>A0A6A6A656</accession>
<dbReference type="AlphaFoldDB" id="A0A6A6A656"/>
<feature type="transmembrane region" description="Helical" evidence="1">
    <location>
        <begin position="65"/>
        <end position="85"/>
    </location>
</feature>
<reference evidence="2" key="1">
    <citation type="journal article" date="2020" name="Stud. Mycol.">
        <title>101 Dothideomycetes genomes: a test case for predicting lifestyles and emergence of pathogens.</title>
        <authorList>
            <person name="Haridas S."/>
            <person name="Albert R."/>
            <person name="Binder M."/>
            <person name="Bloem J."/>
            <person name="Labutti K."/>
            <person name="Salamov A."/>
            <person name="Andreopoulos B."/>
            <person name="Baker S."/>
            <person name="Barry K."/>
            <person name="Bills G."/>
            <person name="Bluhm B."/>
            <person name="Cannon C."/>
            <person name="Castanera R."/>
            <person name="Culley D."/>
            <person name="Daum C."/>
            <person name="Ezra D."/>
            <person name="Gonzalez J."/>
            <person name="Henrissat B."/>
            <person name="Kuo A."/>
            <person name="Liang C."/>
            <person name="Lipzen A."/>
            <person name="Lutzoni F."/>
            <person name="Magnuson J."/>
            <person name="Mondo S."/>
            <person name="Nolan M."/>
            <person name="Ohm R."/>
            <person name="Pangilinan J."/>
            <person name="Park H.-J."/>
            <person name="Ramirez L."/>
            <person name="Alfaro M."/>
            <person name="Sun H."/>
            <person name="Tritt A."/>
            <person name="Yoshinaga Y."/>
            <person name="Zwiers L.-H."/>
            <person name="Turgeon B."/>
            <person name="Goodwin S."/>
            <person name="Spatafora J."/>
            <person name="Crous P."/>
            <person name="Grigoriev I."/>
        </authorList>
    </citation>
    <scope>NUCLEOTIDE SEQUENCE</scope>
    <source>
        <strain evidence="2">CBS 119687</strain>
    </source>
</reference>
<proteinExistence type="predicted"/>
<dbReference type="GeneID" id="54413853"/>
<evidence type="ECO:0008006" key="4">
    <source>
        <dbReference type="Google" id="ProtNLM"/>
    </source>
</evidence>
<protein>
    <recommendedName>
        <fullName evidence="4">F-box domain-containing protein</fullName>
    </recommendedName>
</protein>
<keyword evidence="1" id="KW-1133">Transmembrane helix</keyword>
<feature type="transmembrane region" description="Helical" evidence="1">
    <location>
        <begin position="204"/>
        <end position="231"/>
    </location>
</feature>
<evidence type="ECO:0000313" key="3">
    <source>
        <dbReference type="Proteomes" id="UP000799771"/>
    </source>
</evidence>
<keyword evidence="3" id="KW-1185">Reference proteome</keyword>
<dbReference type="RefSeq" id="XP_033521025.1">
    <property type="nucleotide sequence ID" value="XM_033673421.1"/>
</dbReference>
<dbReference type="OrthoDB" id="4191440at2759"/>
<evidence type="ECO:0000313" key="2">
    <source>
        <dbReference type="EMBL" id="KAF2126633.1"/>
    </source>
</evidence>
<feature type="transmembrane region" description="Helical" evidence="1">
    <location>
        <begin position="162"/>
        <end position="183"/>
    </location>
</feature>
<keyword evidence="1" id="KW-0812">Transmembrane</keyword>
<keyword evidence="1" id="KW-0472">Membrane</keyword>
<organism evidence="2 3">
    <name type="scientific">Dothidotthia symphoricarpi CBS 119687</name>
    <dbReference type="NCBI Taxonomy" id="1392245"/>
    <lineage>
        <taxon>Eukaryota</taxon>
        <taxon>Fungi</taxon>
        <taxon>Dikarya</taxon>
        <taxon>Ascomycota</taxon>
        <taxon>Pezizomycotina</taxon>
        <taxon>Dothideomycetes</taxon>
        <taxon>Pleosporomycetidae</taxon>
        <taxon>Pleosporales</taxon>
        <taxon>Dothidotthiaceae</taxon>
        <taxon>Dothidotthia</taxon>
    </lineage>
</organism>
<gene>
    <name evidence="2" type="ORF">P153DRAFT_81620</name>
</gene>
<dbReference type="EMBL" id="ML977513">
    <property type="protein sequence ID" value="KAF2126633.1"/>
    <property type="molecule type" value="Genomic_DNA"/>
</dbReference>
<name>A0A6A6A656_9PLEO</name>
<sequence>MVPNPGRVSHWPTVLIGIVRFGAIIALLFYWFFANKHWNIIKRNAELYDGIYSRTVVSVEKLAELGGRVALFWNVAVCIPTFWFLPPLNLPFAVGDTVIAGYLIVLSSYQINLSPKSKRQCSNVHNLQRPPGANESFFEAAARLNDTTTSAQSMCEDFFEEWVFGAAVTGFYVLAAAVNILTFHRAMRKLKGQGMTLLDAYKRLFISLGNQCMWLLRFTGILIIGLLYMILQCLFRCLPFSVRSRVRFARRSVLKTGLGLEQKSEMQMTALKRKFGDPKNSSGRYQDTEGVPSPLADFLGIYDMLILVSENLHYRDMMNLSRVSKSIRARVLPTNDYDRRLNIFRTYTCNDGEKTKCWSCPNQTCIGCQQYPLVALTTLYHHLQNCRPFCTRCYRTQTPGRFDKNPYCQCAPAPAHPNIFLRMVNGSSYYQARQSRIPKYVRAVCMDCHAFTSEELRDRMEKETKRLVMEGRNKDGEKWTRCAGRGCGKELGMGPRWWVCEADPFGQGQCGKECSSLLHKGWGKGSKEKGKDEVVVGTEAV</sequence>
<dbReference type="Proteomes" id="UP000799771">
    <property type="component" value="Unassembled WGS sequence"/>
</dbReference>
<evidence type="ECO:0000256" key="1">
    <source>
        <dbReference type="SAM" id="Phobius"/>
    </source>
</evidence>